<dbReference type="Gene3D" id="3.40.50.2000">
    <property type="entry name" value="Glycogen Phosphorylase B"/>
    <property type="match status" value="2"/>
</dbReference>
<dbReference type="PANTHER" id="PTHR21015:SF22">
    <property type="entry name" value="GLYCOSYLTRANSFERASE"/>
    <property type="match status" value="1"/>
</dbReference>
<name>A0ABW4LDC9_9MICO</name>
<sequence length="432" mass="46839">MRRVLVTSARQDGFVLPMLRLVRAMTARGDAVWFLGGETYRERVEAAGATFVRLPYDEAVPASRVSDPDRRSGVRELGRVLRTLFLDTVEADHRAVRALHDELRFDLVVTEPLFVGAVAMSLLPREERPAVLVVGFFPLPFRSVDTAPYGSGLPPAPGARGVLRNAALWAAAEATVLGGVRRAFHAELERLTGSRPTGSLFDLPLVADAYAHTTVPGFEYPRRALSRKVRFVGPLPPPPGFALPSWWDYGDARRIVHVTQGTYANGDLTELVVPTLRALADRDDLLVVATTGGPAPDVVEAAYGGPLPANARVERFMSYEHLLPSCAVMVTNGGFGSVHHALRWGVPLVVAGTTEDRAEVNARVAWTGAGLDLRAQRPAPERIREAVLQVLDDHGRHRRATARLARAIAATDAERSVLRLADELCCGAPAST</sequence>
<dbReference type="CDD" id="cd03784">
    <property type="entry name" value="GT1_Gtf-like"/>
    <property type="match status" value="1"/>
</dbReference>
<dbReference type="InterPro" id="IPR010610">
    <property type="entry name" value="EryCIII-like_C"/>
</dbReference>
<dbReference type="EMBL" id="JBHUEA010000007">
    <property type="protein sequence ID" value="MFD1721102.1"/>
    <property type="molecule type" value="Genomic_DNA"/>
</dbReference>
<organism evidence="2 3">
    <name type="scientific">Amnibacterium endophyticum</name>
    <dbReference type="NCBI Taxonomy" id="2109337"/>
    <lineage>
        <taxon>Bacteria</taxon>
        <taxon>Bacillati</taxon>
        <taxon>Actinomycetota</taxon>
        <taxon>Actinomycetes</taxon>
        <taxon>Micrococcales</taxon>
        <taxon>Microbacteriaceae</taxon>
        <taxon>Amnibacterium</taxon>
    </lineage>
</organism>
<dbReference type="SUPFAM" id="SSF53756">
    <property type="entry name" value="UDP-Glycosyltransferase/glycogen phosphorylase"/>
    <property type="match status" value="1"/>
</dbReference>
<dbReference type="PANTHER" id="PTHR21015">
    <property type="entry name" value="UDP-N-ACETYLGLUCOSAMINE--N-ACETYLMURAMYL-(PENTAPEPTIDE) PYROPHOSPHORYL-UNDECAPRENOL N-ACETYLGLUCOSAMINE TRANSFERASE 1"/>
    <property type="match status" value="1"/>
</dbReference>
<feature type="domain" description="Erythromycin biosynthesis protein CIII-like C-terminal" evidence="1">
    <location>
        <begin position="305"/>
        <end position="412"/>
    </location>
</feature>
<evidence type="ECO:0000313" key="3">
    <source>
        <dbReference type="Proteomes" id="UP001597347"/>
    </source>
</evidence>
<proteinExistence type="predicted"/>
<evidence type="ECO:0000259" key="1">
    <source>
        <dbReference type="Pfam" id="PF06722"/>
    </source>
</evidence>
<dbReference type="RefSeq" id="WP_377933040.1">
    <property type="nucleotide sequence ID" value="NZ_JBHUEA010000007.1"/>
</dbReference>
<comment type="caution">
    <text evidence="2">The sequence shown here is derived from an EMBL/GenBank/DDBJ whole genome shotgun (WGS) entry which is preliminary data.</text>
</comment>
<protein>
    <submittedName>
        <fullName evidence="2">Nucleotide disphospho-sugar-binding domain-containing protein</fullName>
    </submittedName>
</protein>
<dbReference type="Proteomes" id="UP001597347">
    <property type="component" value="Unassembled WGS sequence"/>
</dbReference>
<reference evidence="3" key="1">
    <citation type="journal article" date="2019" name="Int. J. Syst. Evol. Microbiol.">
        <title>The Global Catalogue of Microorganisms (GCM) 10K type strain sequencing project: providing services to taxonomists for standard genome sequencing and annotation.</title>
        <authorList>
            <consortium name="The Broad Institute Genomics Platform"/>
            <consortium name="The Broad Institute Genome Sequencing Center for Infectious Disease"/>
            <person name="Wu L."/>
            <person name="Ma J."/>
        </authorList>
    </citation>
    <scope>NUCLEOTIDE SEQUENCE [LARGE SCALE GENOMIC DNA]</scope>
    <source>
        <strain evidence="3">CGMCC 1.12471</strain>
    </source>
</reference>
<evidence type="ECO:0000313" key="2">
    <source>
        <dbReference type="EMBL" id="MFD1721102.1"/>
    </source>
</evidence>
<keyword evidence="3" id="KW-1185">Reference proteome</keyword>
<dbReference type="Pfam" id="PF06722">
    <property type="entry name" value="EryCIII-like_C"/>
    <property type="match status" value="1"/>
</dbReference>
<gene>
    <name evidence="2" type="ORF">ACFSBI_06025</name>
</gene>
<accession>A0ABW4LDC9</accession>
<dbReference type="InterPro" id="IPR002213">
    <property type="entry name" value="UDP_glucos_trans"/>
</dbReference>